<protein>
    <submittedName>
        <fullName evidence="2">Ankyrin-1</fullName>
    </submittedName>
</protein>
<accession>A0ABP0JVF1</accession>
<gene>
    <name evidence="2" type="ORF">SCF082_LOCUS14114</name>
</gene>
<keyword evidence="3" id="KW-1185">Reference proteome</keyword>
<reference evidence="2 3" key="1">
    <citation type="submission" date="2024-02" db="EMBL/GenBank/DDBJ databases">
        <authorList>
            <person name="Chen Y."/>
            <person name="Shah S."/>
            <person name="Dougan E. K."/>
            <person name="Thang M."/>
            <person name="Chan C."/>
        </authorList>
    </citation>
    <scope>NUCLEOTIDE SEQUENCE [LARGE SCALE GENOMIC DNA]</scope>
</reference>
<dbReference type="EMBL" id="CAXAMM010008793">
    <property type="protein sequence ID" value="CAK9018461.1"/>
    <property type="molecule type" value="Genomic_DNA"/>
</dbReference>
<dbReference type="Proteomes" id="UP001642464">
    <property type="component" value="Unassembled WGS sequence"/>
</dbReference>
<sequence length="407" mass="44863">MTSIGARVVRDVEQIQAFMERQQGILSEERFADLQQKQFESMQNRQNQQIADMLPFLSNGDLEILGQEDTGCDVKLECVATRLVKIGLHLPSEQSVKEVLRTAQAAGLDVEHFNKLDVVRRFKAILRSKVRKLERPAKHVVEYPADPMLMENWQDMYGQDLPCGKSSGLHERSGKYDVPLRRTKKSSASTEVATQQNANAKLMAALMPLMPLMPLLGNMMQGEVPLQNLQVFGSARSGTSPRPKHVPALPAPEPEAGAAAASGLVRFSDKAGVSLQPAEPIPSGNEVPKLRRSNAAILDAESDSEMNHDPEEESKDFLAAKQKRPLKRPAAALSKKPAAAAPGQTSFVYNVPEPDKAWRAKRRDNWTSKHYHSARQQARAAGLPDEECAEIARRAGREAGALWDAAQ</sequence>
<comment type="caution">
    <text evidence="2">The sequence shown here is derived from an EMBL/GenBank/DDBJ whole genome shotgun (WGS) entry which is preliminary data.</text>
</comment>
<organism evidence="2 3">
    <name type="scientific">Durusdinium trenchii</name>
    <dbReference type="NCBI Taxonomy" id="1381693"/>
    <lineage>
        <taxon>Eukaryota</taxon>
        <taxon>Sar</taxon>
        <taxon>Alveolata</taxon>
        <taxon>Dinophyceae</taxon>
        <taxon>Suessiales</taxon>
        <taxon>Symbiodiniaceae</taxon>
        <taxon>Durusdinium</taxon>
    </lineage>
</organism>
<feature type="compositionally biased region" description="Low complexity" evidence="1">
    <location>
        <begin position="328"/>
        <end position="342"/>
    </location>
</feature>
<name>A0ABP0JVF1_9DINO</name>
<proteinExistence type="predicted"/>
<evidence type="ECO:0000313" key="2">
    <source>
        <dbReference type="EMBL" id="CAK9018461.1"/>
    </source>
</evidence>
<feature type="region of interest" description="Disordered" evidence="1">
    <location>
        <begin position="322"/>
        <end position="385"/>
    </location>
</feature>
<evidence type="ECO:0000313" key="3">
    <source>
        <dbReference type="Proteomes" id="UP001642464"/>
    </source>
</evidence>
<feature type="region of interest" description="Disordered" evidence="1">
    <location>
        <begin position="235"/>
        <end position="257"/>
    </location>
</feature>
<feature type="compositionally biased region" description="Basic and acidic residues" evidence="1">
    <location>
        <begin position="353"/>
        <end position="367"/>
    </location>
</feature>
<evidence type="ECO:0000256" key="1">
    <source>
        <dbReference type="SAM" id="MobiDB-lite"/>
    </source>
</evidence>